<dbReference type="Pfam" id="PF07811">
    <property type="entry name" value="TadE"/>
    <property type="match status" value="1"/>
</dbReference>
<gene>
    <name evidence="3" type="ORF">SAMN02910314_01796</name>
</gene>
<dbReference type="AlphaFoldDB" id="A0A172RWH6"/>
<feature type="domain" description="TadE-like" evidence="2">
    <location>
        <begin position="8"/>
        <end position="50"/>
    </location>
</feature>
<keyword evidence="1" id="KW-0472">Membrane</keyword>
<sequence length="161" mass="17774">MCSRTERGQSTVEAAFLLPVLFVLMLMLLQPGIILYDRLVMRSAAAEGCRLAATMCQESAFDESVCCDVVKRRLGAVPPNDLFHMHEGTCAWDVHIEGDASSNRVTVTIRNRVRLVPLLDAAGVLLGIAPDGCLDIEVSETCVARPDWFGGYADPWEYERK</sequence>
<evidence type="ECO:0000313" key="4">
    <source>
        <dbReference type="Proteomes" id="UP000182975"/>
    </source>
</evidence>
<dbReference type="STRING" id="79604.AAY81_00995"/>
<dbReference type="Proteomes" id="UP000182975">
    <property type="component" value="Unassembled WGS sequence"/>
</dbReference>
<dbReference type="RefSeq" id="WP_066660311.1">
    <property type="nucleotide sequence ID" value="NZ_CP011402.1"/>
</dbReference>
<organism evidence="3 4">
    <name type="scientific">Denitrobacterium detoxificans</name>
    <dbReference type="NCBI Taxonomy" id="79604"/>
    <lineage>
        <taxon>Bacteria</taxon>
        <taxon>Bacillati</taxon>
        <taxon>Actinomycetota</taxon>
        <taxon>Coriobacteriia</taxon>
        <taxon>Eggerthellales</taxon>
        <taxon>Eggerthellaceae</taxon>
        <taxon>Denitrobacterium</taxon>
    </lineage>
</organism>
<dbReference type="KEGG" id="ddt:AAY81_00995"/>
<dbReference type="InterPro" id="IPR012495">
    <property type="entry name" value="TadE-like_dom"/>
</dbReference>
<keyword evidence="4" id="KW-1185">Reference proteome</keyword>
<name>A0A172RWH6_9ACTN</name>
<feature type="transmembrane region" description="Helical" evidence="1">
    <location>
        <begin position="14"/>
        <end position="36"/>
    </location>
</feature>
<reference evidence="4" key="1">
    <citation type="submission" date="2016-10" db="EMBL/GenBank/DDBJ databases">
        <authorList>
            <person name="Varghese N."/>
        </authorList>
    </citation>
    <scope>NUCLEOTIDE SEQUENCE [LARGE SCALE GENOMIC DNA]</scope>
    <source>
        <strain evidence="4">DSM 21843</strain>
    </source>
</reference>
<accession>A0A172RWH6</accession>
<keyword evidence="1" id="KW-1133">Transmembrane helix</keyword>
<proteinExistence type="predicted"/>
<dbReference type="EMBL" id="FOEC01000015">
    <property type="protein sequence ID" value="SEO97794.1"/>
    <property type="molecule type" value="Genomic_DNA"/>
</dbReference>
<evidence type="ECO:0000259" key="2">
    <source>
        <dbReference type="Pfam" id="PF07811"/>
    </source>
</evidence>
<evidence type="ECO:0000313" key="3">
    <source>
        <dbReference type="EMBL" id="SEO97794.1"/>
    </source>
</evidence>
<keyword evidence="1" id="KW-0812">Transmembrane</keyword>
<protein>
    <submittedName>
        <fullName evidence="3">TadE-like protein</fullName>
    </submittedName>
</protein>
<evidence type="ECO:0000256" key="1">
    <source>
        <dbReference type="SAM" id="Phobius"/>
    </source>
</evidence>